<comment type="caution">
    <text evidence="7">The sequence shown here is derived from an EMBL/GenBank/DDBJ whole genome shotgun (WGS) entry which is preliminary data.</text>
</comment>
<dbReference type="AlphaFoldDB" id="A0AA40A9K9"/>
<proteinExistence type="predicted"/>
<dbReference type="EMBL" id="JAUKUA010000005">
    <property type="protein sequence ID" value="KAK0711790.1"/>
    <property type="molecule type" value="Genomic_DNA"/>
</dbReference>
<gene>
    <name evidence="7" type="ORF">B0H67DRAFT_602492</name>
</gene>
<evidence type="ECO:0000256" key="2">
    <source>
        <dbReference type="ARBA" id="ARBA00022692"/>
    </source>
</evidence>
<dbReference type="SUPFAM" id="SSF144083">
    <property type="entry name" value="Magnesium transport protein CorA, transmembrane region"/>
    <property type="match status" value="1"/>
</dbReference>
<dbReference type="Gene3D" id="1.20.58.340">
    <property type="entry name" value="Magnesium transport protein CorA, transmembrane region"/>
    <property type="match status" value="1"/>
</dbReference>
<evidence type="ECO:0000256" key="6">
    <source>
        <dbReference type="SAM" id="Phobius"/>
    </source>
</evidence>
<organism evidence="7 8">
    <name type="scientific">Lasiosphaeris hirsuta</name>
    <dbReference type="NCBI Taxonomy" id="260670"/>
    <lineage>
        <taxon>Eukaryota</taxon>
        <taxon>Fungi</taxon>
        <taxon>Dikarya</taxon>
        <taxon>Ascomycota</taxon>
        <taxon>Pezizomycotina</taxon>
        <taxon>Sordariomycetes</taxon>
        <taxon>Sordariomycetidae</taxon>
        <taxon>Sordariales</taxon>
        <taxon>Lasiosphaeriaceae</taxon>
        <taxon>Lasiosphaeris</taxon>
    </lineage>
</organism>
<feature type="transmembrane region" description="Helical" evidence="6">
    <location>
        <begin position="340"/>
        <end position="361"/>
    </location>
</feature>
<feature type="transmembrane region" description="Helical" evidence="6">
    <location>
        <begin position="304"/>
        <end position="328"/>
    </location>
</feature>
<protein>
    <submittedName>
        <fullName evidence="7">Uncharacterized protein</fullName>
    </submittedName>
</protein>
<keyword evidence="3 6" id="KW-1133">Transmembrane helix</keyword>
<evidence type="ECO:0000256" key="1">
    <source>
        <dbReference type="ARBA" id="ARBA00004141"/>
    </source>
</evidence>
<feature type="compositionally biased region" description="Basic and acidic residues" evidence="5">
    <location>
        <begin position="390"/>
        <end position="407"/>
    </location>
</feature>
<evidence type="ECO:0000256" key="5">
    <source>
        <dbReference type="SAM" id="MobiDB-lite"/>
    </source>
</evidence>
<comment type="subcellular location">
    <subcellularLocation>
        <location evidence="1">Membrane</location>
        <topology evidence="1">Multi-pass membrane protein</topology>
    </subcellularLocation>
</comment>
<dbReference type="GO" id="GO:0016020">
    <property type="term" value="C:membrane"/>
    <property type="evidence" value="ECO:0007669"/>
    <property type="project" value="UniProtKB-SubCell"/>
</dbReference>
<dbReference type="InterPro" id="IPR002523">
    <property type="entry name" value="MgTranspt_CorA/ZnTranspt_ZntB"/>
</dbReference>
<evidence type="ECO:0000313" key="7">
    <source>
        <dbReference type="EMBL" id="KAK0711790.1"/>
    </source>
</evidence>
<dbReference type="Pfam" id="PF01544">
    <property type="entry name" value="CorA"/>
    <property type="match status" value="1"/>
</dbReference>
<keyword evidence="4 6" id="KW-0472">Membrane</keyword>
<dbReference type="Proteomes" id="UP001172102">
    <property type="component" value="Unassembled WGS sequence"/>
</dbReference>
<keyword evidence="2 6" id="KW-0812">Transmembrane</keyword>
<reference evidence="7" key="1">
    <citation type="submission" date="2023-06" db="EMBL/GenBank/DDBJ databases">
        <title>Genome-scale phylogeny and comparative genomics of the fungal order Sordariales.</title>
        <authorList>
            <consortium name="Lawrence Berkeley National Laboratory"/>
            <person name="Hensen N."/>
            <person name="Bonometti L."/>
            <person name="Westerberg I."/>
            <person name="Brannstrom I.O."/>
            <person name="Guillou S."/>
            <person name="Cros-Aarteil S."/>
            <person name="Calhoun S."/>
            <person name="Haridas S."/>
            <person name="Kuo A."/>
            <person name="Mondo S."/>
            <person name="Pangilinan J."/>
            <person name="Riley R."/>
            <person name="Labutti K."/>
            <person name="Andreopoulos B."/>
            <person name="Lipzen A."/>
            <person name="Chen C."/>
            <person name="Yanf M."/>
            <person name="Daum C."/>
            <person name="Ng V."/>
            <person name="Clum A."/>
            <person name="Steindorff A."/>
            <person name="Ohm R."/>
            <person name="Martin F."/>
            <person name="Silar P."/>
            <person name="Natvig D."/>
            <person name="Lalanne C."/>
            <person name="Gautier V."/>
            <person name="Ament-Velasquez S.L."/>
            <person name="Kruys A."/>
            <person name="Hutchinson M.I."/>
            <person name="Powell A.J."/>
            <person name="Barry K."/>
            <person name="Miller A.N."/>
            <person name="Grigoriev I.V."/>
            <person name="Debuchy R."/>
            <person name="Gladieux P."/>
            <person name="Thoren M.H."/>
            <person name="Johannesson H."/>
        </authorList>
    </citation>
    <scope>NUCLEOTIDE SEQUENCE</scope>
    <source>
        <strain evidence="7">SMH4607-1</strain>
    </source>
</reference>
<evidence type="ECO:0000256" key="4">
    <source>
        <dbReference type="ARBA" id="ARBA00023136"/>
    </source>
</evidence>
<feature type="region of interest" description="Disordered" evidence="5">
    <location>
        <begin position="387"/>
        <end position="407"/>
    </location>
</feature>
<evidence type="ECO:0000256" key="3">
    <source>
        <dbReference type="ARBA" id="ARBA00022989"/>
    </source>
</evidence>
<keyword evidence="8" id="KW-1185">Reference proteome</keyword>
<name>A0AA40A9K9_9PEZI</name>
<sequence length="407" mass="47009">MLCGASCRLGSGKRRMWDVTPQHALKNFLTRGHYPPEGDDREALLAYFGVPAFVANRTCFELNGFFGHRPTYSDREASNDKRVTTCTTWFRCLIKMIRKVESGPSENGGEYVEPGKKDYRWYEISVFSRWESNKKCQVLCVDVPFDIRDELRKALMKRTEPLNFSDPFAMHAALWDRITVYYDISVWRVRDPVRQLEKSRTASRDVFKPTHEHTRHAIHVSEVLESAVCTATEMQRCQNEIYRSLEKELDYSYVQQASEYAAFHVSVLKNLKLRSDSNQARLADEINFAFNNLTRQDSNLIKSITLLTMFFLPSTFVSAVFSTTFFNYGETRWEVSGQLWIYWATVVPVTILVILLWYVWLPTGDRTALSWRALPRQFLGVCKRAGGKLTSREKPESSSKDAEAGKS</sequence>
<accession>A0AA40A9K9</accession>
<evidence type="ECO:0000313" key="8">
    <source>
        <dbReference type="Proteomes" id="UP001172102"/>
    </source>
</evidence>
<dbReference type="InterPro" id="IPR045863">
    <property type="entry name" value="CorA_TM1_TM2"/>
</dbReference>